<dbReference type="FunFam" id="3.40.50.300:FF:002141">
    <property type="entry name" value="Dynein heavy chain"/>
    <property type="match status" value="1"/>
</dbReference>
<dbReference type="Gene3D" id="1.20.58.1120">
    <property type="match status" value="1"/>
</dbReference>
<evidence type="ECO:0000313" key="16">
    <source>
        <dbReference type="EMBL" id="NXG70070.1"/>
    </source>
</evidence>
<dbReference type="Proteomes" id="UP000578343">
    <property type="component" value="Unassembled WGS sequence"/>
</dbReference>
<dbReference type="Gene3D" id="6.10.140.1060">
    <property type="match status" value="1"/>
</dbReference>
<dbReference type="GO" id="GO:0045505">
    <property type="term" value="F:dynein intermediate chain binding"/>
    <property type="evidence" value="ECO:0007669"/>
    <property type="project" value="InterPro"/>
</dbReference>
<dbReference type="Pfam" id="PF18199">
    <property type="entry name" value="Dynein_C"/>
    <property type="match status" value="1"/>
</dbReference>
<dbReference type="Pfam" id="PF08393">
    <property type="entry name" value="DHC_N2"/>
    <property type="match status" value="1"/>
</dbReference>
<dbReference type="FunFam" id="3.20.180.20:FF:000001">
    <property type="entry name" value="Dynein axonemal heavy chain 5"/>
    <property type="match status" value="1"/>
</dbReference>
<feature type="non-terminal residue" evidence="16">
    <location>
        <position position="3192"/>
    </location>
</feature>
<dbReference type="Pfam" id="PF12777">
    <property type="entry name" value="MT"/>
    <property type="match status" value="1"/>
</dbReference>
<dbReference type="FunFam" id="1.10.8.710:FF:000002">
    <property type="entry name" value="dynein heavy chain 17, axonemal"/>
    <property type="match status" value="1"/>
</dbReference>
<dbReference type="InterPro" id="IPR004273">
    <property type="entry name" value="Dynein_heavy_D6_P-loop"/>
</dbReference>
<dbReference type="Gene3D" id="3.20.180.20">
    <property type="entry name" value="Dynein heavy chain, N-terminal domain 2"/>
    <property type="match status" value="1"/>
</dbReference>
<dbReference type="Pfam" id="PF17852">
    <property type="entry name" value="Dynein_AAA_lid"/>
    <property type="match status" value="1"/>
</dbReference>
<dbReference type="Gene3D" id="1.20.140.100">
    <property type="entry name" value="Dynein heavy chain, N-terminal domain 2"/>
    <property type="match status" value="1"/>
</dbReference>
<evidence type="ECO:0000256" key="9">
    <source>
        <dbReference type="ARBA" id="ARBA00023054"/>
    </source>
</evidence>
<feature type="coiled-coil region" evidence="14">
    <location>
        <begin position="28"/>
        <end position="55"/>
    </location>
</feature>
<feature type="domain" description="AAA+ ATPase" evidence="15">
    <location>
        <begin position="1612"/>
        <end position="1774"/>
    </location>
</feature>
<dbReference type="FunFam" id="3.40.50.300:FF:000063">
    <property type="entry name" value="dynein heavy chain 6, axonemal"/>
    <property type="match status" value="1"/>
</dbReference>
<feature type="domain" description="AAA+ ATPase" evidence="15">
    <location>
        <begin position="1264"/>
        <end position="1415"/>
    </location>
</feature>
<keyword evidence="10" id="KW-0969">Cilium</keyword>
<evidence type="ECO:0000256" key="6">
    <source>
        <dbReference type="ARBA" id="ARBA00022741"/>
    </source>
</evidence>
<keyword evidence="17" id="KW-1185">Reference proteome</keyword>
<dbReference type="InterPro" id="IPR024317">
    <property type="entry name" value="Dynein_heavy_chain_D4_dom"/>
</dbReference>
<dbReference type="GO" id="GO:0007018">
    <property type="term" value="P:microtubule-based movement"/>
    <property type="evidence" value="ECO:0007669"/>
    <property type="project" value="InterPro"/>
</dbReference>
<protein>
    <submittedName>
        <fullName evidence="16">DYH10 protein</fullName>
    </submittedName>
</protein>
<dbReference type="Pfam" id="PF03028">
    <property type="entry name" value="Dynein_heavy"/>
    <property type="match status" value="1"/>
</dbReference>
<keyword evidence="9 14" id="KW-0175">Coiled coil</keyword>
<evidence type="ECO:0000256" key="2">
    <source>
        <dbReference type="ARBA" id="ARBA00008887"/>
    </source>
</evidence>
<dbReference type="FunFam" id="1.20.58.1120:FF:000008">
    <property type="entry name" value="Dynein heavy chain 10, axonemal"/>
    <property type="match status" value="1"/>
</dbReference>
<keyword evidence="4" id="KW-0493">Microtubule</keyword>
<accession>A0A7K9E0J1</accession>
<dbReference type="Gene3D" id="1.20.1270.280">
    <property type="match status" value="1"/>
</dbReference>
<dbReference type="FunFam" id="3.40.50.300:FF:000049">
    <property type="entry name" value="Dynein, axonemal, heavy chain 5"/>
    <property type="match status" value="1"/>
</dbReference>
<keyword evidence="6" id="KW-0547">Nucleotide-binding</keyword>
<dbReference type="Gene3D" id="1.10.472.130">
    <property type="match status" value="1"/>
</dbReference>
<dbReference type="InterPro" id="IPR042219">
    <property type="entry name" value="AAA_lid_11_sf"/>
</dbReference>
<dbReference type="FunFam" id="1.20.1270.280:FF:000005">
    <property type="entry name" value="Dynein axonemal heavy chain 10"/>
    <property type="match status" value="1"/>
</dbReference>
<dbReference type="InterPro" id="IPR042228">
    <property type="entry name" value="Dynein_linker_3"/>
</dbReference>
<dbReference type="GO" id="GO:0005524">
    <property type="term" value="F:ATP binding"/>
    <property type="evidence" value="ECO:0007669"/>
    <property type="project" value="UniProtKB-KW"/>
</dbReference>
<dbReference type="SMART" id="SM00382">
    <property type="entry name" value="AAA"/>
    <property type="match status" value="4"/>
</dbReference>
<dbReference type="Gene3D" id="1.10.8.710">
    <property type="match status" value="1"/>
</dbReference>
<dbReference type="FunFam" id="3.40.50.300:FF:001855">
    <property type="entry name" value="Dynein axonemal heavy chain 10"/>
    <property type="match status" value="1"/>
</dbReference>
<dbReference type="FunFam" id="1.10.8.720:FF:000005">
    <property type="entry name" value="Dynein axonemal heavy chain 10"/>
    <property type="match status" value="1"/>
</dbReference>
<dbReference type="InterPro" id="IPR026983">
    <property type="entry name" value="DHC"/>
</dbReference>
<feature type="coiled-coil region" evidence="14">
    <location>
        <begin position="2078"/>
        <end position="2168"/>
    </location>
</feature>
<dbReference type="PANTHER" id="PTHR22878:SF63">
    <property type="entry name" value="DYNEIN AXONEMAL HEAVY CHAIN 10"/>
    <property type="match status" value="1"/>
</dbReference>
<keyword evidence="7" id="KW-0067">ATP-binding</keyword>
<evidence type="ECO:0000259" key="15">
    <source>
        <dbReference type="SMART" id="SM00382"/>
    </source>
</evidence>
<dbReference type="EMBL" id="VWZK01003940">
    <property type="protein sequence ID" value="NXG70070.1"/>
    <property type="molecule type" value="Genomic_DNA"/>
</dbReference>
<name>A0A7K9E0J1_BARMA</name>
<gene>
    <name evidence="16" type="primary">Dnah10_0</name>
    <name evidence="16" type="ORF">BARMAR_R11735</name>
</gene>
<dbReference type="InterPro" id="IPR041589">
    <property type="entry name" value="DNAH3_AAA_lid_1"/>
</dbReference>
<feature type="non-terminal residue" evidence="16">
    <location>
        <position position="1"/>
    </location>
</feature>
<evidence type="ECO:0000256" key="5">
    <source>
        <dbReference type="ARBA" id="ARBA00022737"/>
    </source>
</evidence>
<reference evidence="16 17" key="1">
    <citation type="submission" date="2019-09" db="EMBL/GenBank/DDBJ databases">
        <title>Bird 10,000 Genomes (B10K) Project - Family phase.</title>
        <authorList>
            <person name="Zhang G."/>
        </authorList>
    </citation>
    <scope>NUCLEOTIDE SEQUENCE [LARGE SCALE GENOMIC DNA]</scope>
    <source>
        <strain evidence="16">B10K-DU-001-21</strain>
        <tissue evidence="16">Muscle</tissue>
    </source>
</reference>
<dbReference type="FunFam" id="1.20.920.20:FF:000008">
    <property type="entry name" value="Dynein heavy chain 10, axonemal"/>
    <property type="match status" value="1"/>
</dbReference>
<feature type="domain" description="AAA+ ATPase" evidence="15">
    <location>
        <begin position="641"/>
        <end position="779"/>
    </location>
</feature>
<dbReference type="Pfam" id="PF18198">
    <property type="entry name" value="AAA_lid_11"/>
    <property type="match status" value="1"/>
</dbReference>
<dbReference type="Pfam" id="PF12775">
    <property type="entry name" value="AAA_7"/>
    <property type="match status" value="1"/>
</dbReference>
<evidence type="ECO:0000256" key="11">
    <source>
        <dbReference type="ARBA" id="ARBA00023175"/>
    </source>
</evidence>
<dbReference type="InterPro" id="IPR013602">
    <property type="entry name" value="Dynein_heavy_linker"/>
</dbReference>
<keyword evidence="8" id="KW-0243">Dynein</keyword>
<dbReference type="SUPFAM" id="SSF52540">
    <property type="entry name" value="P-loop containing nucleoside triphosphate hydrolases"/>
    <property type="match status" value="4"/>
</dbReference>
<dbReference type="InterPro" id="IPR042222">
    <property type="entry name" value="Dynein_2_N"/>
</dbReference>
<proteinExistence type="inferred from homology"/>
<dbReference type="FunFam" id="1.20.140.100:FF:000013">
    <property type="entry name" value="Dynein heavy chain 10, axonemal"/>
    <property type="match status" value="1"/>
</dbReference>
<dbReference type="GO" id="GO:0008569">
    <property type="term" value="F:minus-end-directed microtubule motor activity"/>
    <property type="evidence" value="ECO:0007669"/>
    <property type="project" value="InterPro"/>
</dbReference>
<dbReference type="Pfam" id="PF12780">
    <property type="entry name" value="AAA_8"/>
    <property type="match status" value="1"/>
</dbReference>
<feature type="domain" description="AAA+ ATPase" evidence="15">
    <location>
        <begin position="922"/>
        <end position="1070"/>
    </location>
</feature>
<evidence type="ECO:0000313" key="17">
    <source>
        <dbReference type="Proteomes" id="UP000578343"/>
    </source>
</evidence>
<dbReference type="GO" id="GO:0005874">
    <property type="term" value="C:microtubule"/>
    <property type="evidence" value="ECO:0007669"/>
    <property type="project" value="UniProtKB-KW"/>
</dbReference>
<dbReference type="InterPro" id="IPR035706">
    <property type="entry name" value="AAA_9"/>
</dbReference>
<evidence type="ECO:0000256" key="13">
    <source>
        <dbReference type="ARBA" id="ARBA00023273"/>
    </source>
</evidence>
<dbReference type="Gene3D" id="3.40.50.300">
    <property type="entry name" value="P-loop containing nucleotide triphosphate hydrolases"/>
    <property type="match status" value="5"/>
</dbReference>
<dbReference type="Gene3D" id="1.10.8.1220">
    <property type="match status" value="1"/>
</dbReference>
<feature type="coiled-coil region" evidence="14">
    <location>
        <begin position="1871"/>
        <end position="1937"/>
    </location>
</feature>
<evidence type="ECO:0000256" key="3">
    <source>
        <dbReference type="ARBA" id="ARBA00022490"/>
    </source>
</evidence>
<dbReference type="InterPro" id="IPR041466">
    <property type="entry name" value="Dynein_AAA5_ext"/>
</dbReference>
<dbReference type="InterPro" id="IPR024743">
    <property type="entry name" value="Dynein_HC_stalk"/>
</dbReference>
<dbReference type="Pfam" id="PF12781">
    <property type="entry name" value="AAA_9"/>
    <property type="match status" value="1"/>
</dbReference>
<evidence type="ECO:0000256" key="7">
    <source>
        <dbReference type="ARBA" id="ARBA00022840"/>
    </source>
</evidence>
<evidence type="ECO:0000256" key="1">
    <source>
        <dbReference type="ARBA" id="ARBA00004430"/>
    </source>
</evidence>
<keyword evidence="11" id="KW-0505">Motor protein</keyword>
<dbReference type="GO" id="GO:0008017">
    <property type="term" value="F:microtubule binding"/>
    <property type="evidence" value="ECO:0007669"/>
    <property type="project" value="UniProtKB-ARBA"/>
</dbReference>
<sequence length="3192" mass="364925">QAEDCSKVVEDFVHKFMTEGPGAVGEDLDRGLELMAVSQKELENLEKTHRELSSVEKLFDLPVSVYPDLMKVQNDMRGLKQIYAIYELQRVTKNEWSQTLWINLNAPILQEGIEGLLKTLRKLPKQVRSMPIAFQLETKMKAFRDSIPLLLDLKNEALRERHWQDLMERTGTTFEMATETFTLENMFAMELHRHSDAVSEIVGTAVKELSIEKSVKEIAETWEHLKFTVQMYFKGTEKRGFILGPVDETLDILDHNNVNLQSVLSSRFVGPFLSTVHHWEKTLSLIGEVIEVWTVVQRKWMYLGSIFVGGDIRSQLPEEAKLFDNVDRMFKKAIMDETVKEPTIKISCEAPNRLSDLRHINDVLEKCQKNLSNYLDFKRNAFPRFFFLSDEELLSILGSSDPLCVQEHMIKMFDNIASLRFQDGSNGEKIATALISAEGEVMEFRKAVAAEGRVENWMTAVLAEMRRTNRLLTKEAIFQYCEDRSRADWMLLYQGMMVLTANQVWWTWEVEDVFRKVKQGENQAMRTYAKKMHKQVNDLVTLITTPLSKNDRKKYTTVLVIDVHARDVVDTFVQDSILQAQEFEWESQLRFYWVREPDDLNVRQCTGTFSYGYEYMGLNGRLVITPLTDRIYLTLTQALSMFLGGAAVGPAGTGKTETVKDLAKALGLLCVVTNCGEGMDFKAVGKIFSGLAQCGAWGCFDEFNRIDASVLSVISSQIQTIRSALINHLKTFQFEGQEITLDSRMGIFITMNPGYAGRTELPESVKALFRPVVVVVPDLQQICEIMLFSEGFLMAKTLAKKMTVLYKLAKEQLSKQHHYDFGLRALKSVLVTAGELKRGSADLSEEVVLMRALRDTNLPKLVFEDIPLFLGLISDLFPGLDCPRVRDPNFSDAVEQVLEEGGYIVLPAQVDKIVQTYETMLTRHTTMVVGPTGGGKSVVINTLCQAQNKLGLLTKLYTLNPKAMSVIELYGILDPTTRDWTDGVLSNIFRDINRPTDKKERRYILFDGDVDALWVENMHSVMDDNKLLTLANGERIRLQSHCALLFEVGDLQYASPATVSRCGMVFVDPKNLKYKPYWQKWIQERENEQERIELNHLFEKYVPSLIDMIVEGVVDGRHGERLKTTIPQTDLNMVVQLTVMLEALVAVQPDDPQVLECYFLEALYCSLGAALLDAGRIKFDENVKRVSCMPTVHDDSILAKPGELPGQLPTLYDFHFDGFQKKWIPWMKLVPEYIHKPEVKFLDVLVPTVDTTRTSWLLEHMVKLKRPVVLVGESGTSKTATTQNFLNSLNKDLNLLLVINFSSRTTSMDIQRNLETNVEKRTKDIYSPPVGKRLIVFMDDMNMPKVDEYGTQQPIALLKLLLEKGFLYDRGKEMNCKLLRDLGFVAAMGKTGGGRNEVDPRFISLFSVFNIPFPSEQSLNLIYTSILKGHTLMFNESVAAISDKITLCTLELYKMIIRDLLPTPSKFHYVFNLRDLSRVYNGLILTTSERFQTVTQMVRVWRNECLRVFHDRLINEADKALVQGHIKYLIEENFRDDLEQAMRDPILFGDFRMALSEGEPRIYEDIQDYDAAKAIFQEILEEYNELNIKMNLVLFDDALEHLIRVHRIIRMDRGHALLIGVGGSGKQSLTRLAAYTAGCEVFEIILSRGYGENNFREDLKNLYRKLGVENKSMVFLFTDAHVAEESFLELINNLLTSGMVPALFPDDEKTSILKQIGDEATKAGTNPTKESVWQYFVSKCASNLHIVLGMSSAGDSLRRWCRNFPGLVNNTGIDWFLPWPSQALHAVARSFVGNDTCIPSECLRSVVEHMVMVHESVGDFSERFLQKLRRSNHVTPKNYLDFIHTYSRLLKEKNEFILAQCKRLDGGLVKLKEASVQLVELNKKLAEQKIVLAEKSAACESLLQEISANTEVAEEKKKLAEEKAAEIEEQNKVIAMEKAAAETSLAEVMPILEAAKQELQKLDKSDVTEIRSFANPPKQVQAVLECVLIMRGYKELSWKTARGMMSEANFLRSLMEIDFDGITQSQVKSIRGLIKYLKSVESDMGAVSKAGLGMFNFVEAVMKYSDVVKKVKPKREKVARLERNYYLSKQELENIKAELDTIQDELKALGNKYQEAIREKQQLQEEAEVMQRRLDAADKLIFGLRSENERWTKELEDYEIRKVKLLGDCLLCAAFLSYEGAFSWEFRNEMIYQVWQEDILSREIPLSQPFRLESLLTSDVEVSRWVSQGLPPDELSVQNGILTMYASRFPLCIDPQQQALHWIKKKEEKNNLKMASFNDPDFLEQLELAMKHGSPFLLHVVDEYIDPVIDNVLEKNIQVVQGRTFVVLGDKEVDYDRNFRLYLNTKSSNPKYSPSVFGKAMVINYTVTLKGLEDQLLSVITAFERRNLEEQRRQLIQETSDNKNLLKDLEDSLLRELTSSTGNMLDNLDLVQTLEETKSRVTEVIEKLSLAGRTAVDIDHLRDGYRPAAKRGAVLFSVLAEMAVVNIMYQYSLVSFLEVFELSLRKSMPSFILLKRLENIMDTLTFNIYNYGCTGLFEKHKLLFSFNMAVRIEQADGKVPQEELEFFLKGNISLEKSARKKPYTWLPDQGWEDLIRLSELFPEQFESLPDDVEKNPDVWKNWYDTDAPEQIPFPMQYQNNLTNFQKLLLLRCFRVDRLYRAVTGYVTLTMSEKYVQPPVTRYDAVFEQSSPYSPVVFILSPGSDPVSDLMKLAERTGFGGDRLKFLAMGQGQEKIALQMLKTVAVRGEWLLLQNCHLLVRWLVDLEKALEKITEPHPDFRLWLTTEPTKGFPIGILQKSFKVVTEPSNGLKLNMRATYLRIPPEALEQCPHPAFKSLVYVLAFFHAVVQERRKFGKAGWNVLYDFNESDFQVCMEILNTYLTKASQQNDDAIPWSSLKYLIGEVMYGGRAIDSFDRRILTIYMDEYLGDFIFDPFRTFHFYKNDKVDYKLPRGTTKDDFVGVIESLPLANSPEVLGLHANAELGYYTQAVHDMWSHLLELQPQTGESGVGIGRDEYIANVAKDIETEIPQGFDLDQIRKNFGSDVSPTTAVLLQELERFNKLIARMAKSLAELQRALAGEVGMSSELDDVAQALFNGQIPGIWRRLAPDTLKTLGNWIIFLRARYNQYTSWVTEGKPRVLWLSGLHVPEAYLAALVQITFRKNKWPLDQSTLYTEVTTYRTAEDVTEESAQG</sequence>
<dbReference type="InterPro" id="IPR043157">
    <property type="entry name" value="Dynein_AAA1S"/>
</dbReference>
<keyword evidence="3" id="KW-0963">Cytoplasm</keyword>
<dbReference type="Pfam" id="PF17857">
    <property type="entry name" value="AAA_lid_1"/>
    <property type="match status" value="1"/>
</dbReference>
<dbReference type="PANTHER" id="PTHR22878">
    <property type="entry name" value="DYNEIN HEAVY CHAIN 6, AXONEMAL-LIKE-RELATED"/>
    <property type="match status" value="1"/>
</dbReference>
<evidence type="ECO:0000256" key="8">
    <source>
        <dbReference type="ARBA" id="ARBA00023017"/>
    </source>
</evidence>
<dbReference type="InterPro" id="IPR003593">
    <property type="entry name" value="AAA+_ATPase"/>
</dbReference>
<dbReference type="OrthoDB" id="64868at2759"/>
<keyword evidence="12" id="KW-0206">Cytoskeleton</keyword>
<dbReference type="Gene3D" id="1.20.920.20">
    <property type="match status" value="1"/>
</dbReference>
<dbReference type="Gene3D" id="1.10.8.720">
    <property type="entry name" value="Region D6 of dynein motor"/>
    <property type="match status" value="1"/>
</dbReference>
<comment type="subcellular location">
    <subcellularLocation>
        <location evidence="1">Cytoplasm</location>
        <location evidence="1">Cytoskeleton</location>
        <location evidence="1">Cilium axoneme</location>
    </subcellularLocation>
</comment>
<dbReference type="GO" id="GO:0097729">
    <property type="term" value="C:9+2 motile cilium"/>
    <property type="evidence" value="ECO:0007669"/>
    <property type="project" value="UniProtKB-ARBA"/>
</dbReference>
<dbReference type="InterPro" id="IPR027417">
    <property type="entry name" value="P-loop_NTPase"/>
</dbReference>
<keyword evidence="5" id="KW-0677">Repeat</keyword>
<dbReference type="FunFam" id="1.10.287.2620:FF:000002">
    <property type="entry name" value="Dynein heavy chain 2, axonemal"/>
    <property type="match status" value="1"/>
</dbReference>
<dbReference type="GO" id="GO:0005858">
    <property type="term" value="C:axonemal dynein complex"/>
    <property type="evidence" value="ECO:0007669"/>
    <property type="project" value="UniProtKB-ARBA"/>
</dbReference>
<dbReference type="FunFam" id="3.40.50.300:FF:000153">
    <property type="entry name" value="Dynein axonemal heavy chain 1"/>
    <property type="match status" value="1"/>
</dbReference>
<evidence type="ECO:0000256" key="12">
    <source>
        <dbReference type="ARBA" id="ARBA00023212"/>
    </source>
</evidence>
<evidence type="ECO:0000256" key="14">
    <source>
        <dbReference type="SAM" id="Coils"/>
    </source>
</evidence>
<dbReference type="GO" id="GO:0051959">
    <property type="term" value="F:dynein light intermediate chain binding"/>
    <property type="evidence" value="ECO:0007669"/>
    <property type="project" value="InterPro"/>
</dbReference>
<evidence type="ECO:0000256" key="4">
    <source>
        <dbReference type="ARBA" id="ARBA00022701"/>
    </source>
</evidence>
<dbReference type="FunFam" id="1.20.920.30:FF:000007">
    <property type="entry name" value="Dynein axonemal heavy chain 10"/>
    <property type="match status" value="1"/>
</dbReference>
<dbReference type="Pfam" id="PF12774">
    <property type="entry name" value="AAA_6"/>
    <property type="match status" value="1"/>
</dbReference>
<organism evidence="16 17">
    <name type="scientific">Baryphthengus martii</name>
    <name type="common">Rufous motmot</name>
    <dbReference type="NCBI Taxonomy" id="176943"/>
    <lineage>
        <taxon>Eukaryota</taxon>
        <taxon>Metazoa</taxon>
        <taxon>Chordata</taxon>
        <taxon>Craniata</taxon>
        <taxon>Vertebrata</taxon>
        <taxon>Euteleostomi</taxon>
        <taxon>Archelosauria</taxon>
        <taxon>Archosauria</taxon>
        <taxon>Dinosauria</taxon>
        <taxon>Saurischia</taxon>
        <taxon>Theropoda</taxon>
        <taxon>Coelurosauria</taxon>
        <taxon>Aves</taxon>
        <taxon>Neognathae</taxon>
        <taxon>Neoaves</taxon>
        <taxon>Telluraves</taxon>
        <taxon>Coraciimorphae</taxon>
        <taxon>Coraciiformes</taxon>
        <taxon>Momotidae</taxon>
        <taxon>Baryphthengus</taxon>
    </lineage>
</organism>
<dbReference type="InterPro" id="IPR041228">
    <property type="entry name" value="Dynein_C"/>
</dbReference>
<dbReference type="FunFam" id="1.10.8.1220:FF:000001">
    <property type="entry name" value="Dynein axonemal heavy chain 5"/>
    <property type="match status" value="1"/>
</dbReference>
<comment type="caution">
    <text evidence="16">The sequence shown here is derived from an EMBL/GenBank/DDBJ whole genome shotgun (WGS) entry which is preliminary data.</text>
</comment>
<keyword evidence="13" id="KW-0966">Cell projection</keyword>
<dbReference type="InterPro" id="IPR035699">
    <property type="entry name" value="AAA_6"/>
</dbReference>
<dbReference type="Gene3D" id="1.10.287.2620">
    <property type="match status" value="1"/>
</dbReference>
<dbReference type="Gene3D" id="1.20.920.30">
    <property type="match status" value="1"/>
</dbReference>
<evidence type="ECO:0000256" key="10">
    <source>
        <dbReference type="ARBA" id="ARBA00023069"/>
    </source>
</evidence>
<dbReference type="FunFam" id="1.10.472.130:FF:000010">
    <property type="entry name" value="Dynein axonemal heavy chain 10"/>
    <property type="match status" value="1"/>
</dbReference>
<dbReference type="InterPro" id="IPR041658">
    <property type="entry name" value="AAA_lid_11"/>
</dbReference>
<comment type="similarity">
    <text evidence="2">Belongs to the dynein heavy chain family.</text>
</comment>